<proteinExistence type="predicted"/>
<evidence type="ECO:0000313" key="3">
    <source>
        <dbReference type="Proteomes" id="UP000008063"/>
    </source>
</evidence>
<dbReference type="Proteomes" id="UP000008063">
    <property type="component" value="Unassembled WGS sequence"/>
</dbReference>
<sequence length="456" mass="51076">MQQEFGRCLAHLTASAGLPFQWVKNPEWIQFCQRFLLNAQPISRKVLSNRLIPAEAEHYCEMAKRSLSGQLVIGQCDGWTGVNSHHIIVAFMVTSASHEVHTVKRLLELQLTLQQIMAADTQKIPAERLVRIGDRQALEKADRMVETINNVLFWHTIAWIKKHLEPLALAANITQATYCQLDQVLITFGLLFSKFSSILNTPNNPTDVPLMRATLKSIKKCWEKSDQDIFIAVVILNPLYKASPSSSSVEFMTAAEVWELCSWLNQDRYGKLPDHIRRETALAASENKSVDPMSIYIAMTNLVNPLPTPLERLARHLLTVSANSASCERLFSAFGLILTRLCSRMSIKLMTDLAELQLHLRDEHVHLGILKKKLRKRQILSMSTNDFTLGEAEPASNPGHPPDNSNSEAEALHSPSSTCRNSMDDIIIGLHGCLDADEDPEVVTFGQIHVSVTTKS</sequence>
<accession>F8QHP6</accession>
<dbReference type="EMBL" id="GL945512">
    <property type="protein sequence ID" value="EGN92158.1"/>
    <property type="molecule type" value="Genomic_DNA"/>
</dbReference>
<dbReference type="STRING" id="936435.F8QHP6"/>
<dbReference type="OrthoDB" id="3270520at2759"/>
<name>F8QHP6_SERL3</name>
<evidence type="ECO:0008006" key="4">
    <source>
        <dbReference type="Google" id="ProtNLM"/>
    </source>
</evidence>
<organism evidence="3">
    <name type="scientific">Serpula lacrymans var. lacrymans (strain S7.3)</name>
    <name type="common">Dry rot fungus</name>
    <dbReference type="NCBI Taxonomy" id="936435"/>
    <lineage>
        <taxon>Eukaryota</taxon>
        <taxon>Fungi</taxon>
        <taxon>Dikarya</taxon>
        <taxon>Basidiomycota</taxon>
        <taxon>Agaricomycotina</taxon>
        <taxon>Agaricomycetes</taxon>
        <taxon>Agaricomycetidae</taxon>
        <taxon>Boletales</taxon>
        <taxon>Coniophorineae</taxon>
        <taxon>Serpulaceae</taxon>
        <taxon>Serpula</taxon>
    </lineage>
</organism>
<feature type="compositionally biased region" description="Polar residues" evidence="1">
    <location>
        <begin position="403"/>
        <end position="418"/>
    </location>
</feature>
<keyword evidence="3" id="KW-1185">Reference proteome</keyword>
<dbReference type="InParanoid" id="F8QHP6"/>
<gene>
    <name evidence="2" type="ORF">SERLA73DRAFT_157155</name>
</gene>
<dbReference type="AlphaFoldDB" id="F8QHP6"/>
<protein>
    <recommendedName>
        <fullName evidence="4">HAT C-terminal dimerisation domain-containing protein</fullName>
    </recommendedName>
</protein>
<evidence type="ECO:0000256" key="1">
    <source>
        <dbReference type="SAM" id="MobiDB-lite"/>
    </source>
</evidence>
<dbReference type="SUPFAM" id="SSF53098">
    <property type="entry name" value="Ribonuclease H-like"/>
    <property type="match status" value="1"/>
</dbReference>
<evidence type="ECO:0000313" key="2">
    <source>
        <dbReference type="EMBL" id="EGN92158.1"/>
    </source>
</evidence>
<feature type="region of interest" description="Disordered" evidence="1">
    <location>
        <begin position="387"/>
        <end position="418"/>
    </location>
</feature>
<dbReference type="InterPro" id="IPR012337">
    <property type="entry name" value="RNaseH-like_sf"/>
</dbReference>
<reference evidence="3" key="1">
    <citation type="journal article" date="2011" name="Science">
        <title>The plant cell wall-decomposing machinery underlies the functional diversity of forest fungi.</title>
        <authorList>
            <person name="Eastwood D.C."/>
            <person name="Floudas D."/>
            <person name="Binder M."/>
            <person name="Majcherczyk A."/>
            <person name="Schneider P."/>
            <person name="Aerts A."/>
            <person name="Asiegbu F.O."/>
            <person name="Baker S.E."/>
            <person name="Barry K."/>
            <person name="Bendiksby M."/>
            <person name="Blumentritt M."/>
            <person name="Coutinho P.M."/>
            <person name="Cullen D."/>
            <person name="de Vries R.P."/>
            <person name="Gathman A."/>
            <person name="Goodell B."/>
            <person name="Henrissat B."/>
            <person name="Ihrmark K."/>
            <person name="Kauserud H."/>
            <person name="Kohler A."/>
            <person name="LaButti K."/>
            <person name="Lapidus A."/>
            <person name="Lavin J.L."/>
            <person name="Lee Y.-H."/>
            <person name="Lindquist E."/>
            <person name="Lilly W."/>
            <person name="Lucas S."/>
            <person name="Morin E."/>
            <person name="Murat C."/>
            <person name="Oguiza J.A."/>
            <person name="Park J."/>
            <person name="Pisabarro A.G."/>
            <person name="Riley R."/>
            <person name="Rosling A."/>
            <person name="Salamov A."/>
            <person name="Schmidt O."/>
            <person name="Schmutz J."/>
            <person name="Skrede I."/>
            <person name="Stenlid J."/>
            <person name="Wiebenga A."/>
            <person name="Xie X."/>
            <person name="Kuees U."/>
            <person name="Hibbett D.S."/>
            <person name="Hoffmeister D."/>
            <person name="Hoegberg N."/>
            <person name="Martin F."/>
            <person name="Grigoriev I.V."/>
            <person name="Watkinson S.C."/>
        </authorList>
    </citation>
    <scope>NUCLEOTIDE SEQUENCE [LARGE SCALE GENOMIC DNA]</scope>
    <source>
        <strain evidence="3">strain S7.3</strain>
    </source>
</reference>
<dbReference type="HOGENOM" id="CLU_007316_1_0_1"/>